<reference evidence="2 3" key="1">
    <citation type="journal article" date="2019" name="Appl. Microbiol. Biotechnol.">
        <title>Genome sequence of Isaria javanica and comparative genome analysis insights into family S53 peptidase evolution in fungal entomopathogens.</title>
        <authorList>
            <person name="Lin R."/>
            <person name="Zhang X."/>
            <person name="Xin B."/>
            <person name="Zou M."/>
            <person name="Gao Y."/>
            <person name="Qin F."/>
            <person name="Hu Q."/>
            <person name="Xie B."/>
            <person name="Cheng X."/>
        </authorList>
    </citation>
    <scope>NUCLEOTIDE SEQUENCE [LARGE SCALE GENOMIC DNA]</scope>
    <source>
        <strain evidence="2 3">IJ1G</strain>
    </source>
</reference>
<evidence type="ECO:0000313" key="3">
    <source>
        <dbReference type="Proteomes" id="UP000315783"/>
    </source>
</evidence>
<organism evidence="2 3">
    <name type="scientific">Cordyceps javanica</name>
    <dbReference type="NCBI Taxonomy" id="43265"/>
    <lineage>
        <taxon>Eukaryota</taxon>
        <taxon>Fungi</taxon>
        <taxon>Dikarya</taxon>
        <taxon>Ascomycota</taxon>
        <taxon>Pezizomycotina</taxon>
        <taxon>Sordariomycetes</taxon>
        <taxon>Hypocreomycetidae</taxon>
        <taxon>Hypocreales</taxon>
        <taxon>Cordycipitaceae</taxon>
        <taxon>Cordyceps</taxon>
    </lineage>
</organism>
<dbReference type="Proteomes" id="UP000315783">
    <property type="component" value="Unassembled WGS sequence"/>
</dbReference>
<dbReference type="EMBL" id="SPUK01000007">
    <property type="protein sequence ID" value="TQV95724.1"/>
    <property type="molecule type" value="Genomic_DNA"/>
</dbReference>
<name>A0A545V1Y8_9HYPO</name>
<evidence type="ECO:0000313" key="2">
    <source>
        <dbReference type="EMBL" id="TQV95724.1"/>
    </source>
</evidence>
<feature type="region of interest" description="Disordered" evidence="1">
    <location>
        <begin position="131"/>
        <end position="168"/>
    </location>
</feature>
<gene>
    <name evidence="2" type="ORF">IF1G_05553</name>
</gene>
<keyword evidence="3" id="KW-1185">Reference proteome</keyword>
<dbReference type="AlphaFoldDB" id="A0A545V1Y8"/>
<protein>
    <submittedName>
        <fullName evidence="2">Uncharacterized protein</fullName>
    </submittedName>
</protein>
<sequence>MSPPPCGGFLVPLFPARTVAPARPPSSHPEASGYPLIQPVTAILNNSLWSYIRPTADRNSPTTRHEQGFQALAVPRLLPLTPLVVALPRAIYLQASVIMDADPRATTKKEGVAVPALLAVSIPAPSVMVAVPPRDDAHPKRSRPPGLVRSQFRSASPNTSRHMARRSA</sequence>
<comment type="caution">
    <text evidence="2">The sequence shown here is derived from an EMBL/GenBank/DDBJ whole genome shotgun (WGS) entry which is preliminary data.</text>
</comment>
<evidence type="ECO:0000256" key="1">
    <source>
        <dbReference type="SAM" id="MobiDB-lite"/>
    </source>
</evidence>
<proteinExistence type="predicted"/>
<feature type="compositionally biased region" description="Polar residues" evidence="1">
    <location>
        <begin position="151"/>
        <end position="161"/>
    </location>
</feature>
<accession>A0A545V1Y8</accession>